<accession>A0A5C6MKF3</accession>
<reference evidence="2 3" key="1">
    <citation type="submission" date="2019-04" db="EMBL/GenBank/DDBJ databases">
        <title>Chromosome genome assembly for Takifugu flavidus.</title>
        <authorList>
            <person name="Xiao S."/>
        </authorList>
    </citation>
    <scope>NUCLEOTIDE SEQUENCE [LARGE SCALE GENOMIC DNA]</scope>
    <source>
        <strain evidence="2">HTHZ2018</strain>
        <tissue evidence="2">Muscle</tissue>
    </source>
</reference>
<protein>
    <submittedName>
        <fullName evidence="2">Uncharacterized protein</fullName>
    </submittedName>
</protein>
<evidence type="ECO:0000313" key="2">
    <source>
        <dbReference type="EMBL" id="TWW55289.1"/>
    </source>
</evidence>
<gene>
    <name evidence="2" type="ORF">D4764_09G0003380</name>
</gene>
<comment type="caution">
    <text evidence="2">The sequence shown here is derived from an EMBL/GenBank/DDBJ whole genome shotgun (WGS) entry which is preliminary data.</text>
</comment>
<proteinExistence type="predicted"/>
<feature type="region of interest" description="Disordered" evidence="1">
    <location>
        <begin position="88"/>
        <end position="110"/>
    </location>
</feature>
<keyword evidence="3" id="KW-1185">Reference proteome</keyword>
<dbReference type="Proteomes" id="UP000324091">
    <property type="component" value="Chromosome 9"/>
</dbReference>
<evidence type="ECO:0000313" key="3">
    <source>
        <dbReference type="Proteomes" id="UP000324091"/>
    </source>
</evidence>
<feature type="compositionally biased region" description="Polar residues" evidence="1">
    <location>
        <begin position="88"/>
        <end position="105"/>
    </location>
</feature>
<dbReference type="AlphaFoldDB" id="A0A5C6MKF3"/>
<evidence type="ECO:0000256" key="1">
    <source>
        <dbReference type="SAM" id="MobiDB-lite"/>
    </source>
</evidence>
<dbReference type="EMBL" id="RHFK02000022">
    <property type="protein sequence ID" value="TWW55289.1"/>
    <property type="molecule type" value="Genomic_DNA"/>
</dbReference>
<name>A0A5C6MKF3_9TELE</name>
<sequence length="148" mass="16995">MNERLLQQTRPPTRCFSSGAQLMAASLKEQQRQQQVTRLAIRQSSRSNTLGYNPVEPGDFLPTSVSLFRGFPPFSSQTPEQLKRRFQRNQINLEKTSQRNMQTPQPKAEPELTETLRAVRQLLLHCRCEGNHKNLPFQCGEVRGGQFL</sequence>
<organism evidence="2 3">
    <name type="scientific">Takifugu flavidus</name>
    <name type="common">sansaifugu</name>
    <dbReference type="NCBI Taxonomy" id="433684"/>
    <lineage>
        <taxon>Eukaryota</taxon>
        <taxon>Metazoa</taxon>
        <taxon>Chordata</taxon>
        <taxon>Craniata</taxon>
        <taxon>Vertebrata</taxon>
        <taxon>Euteleostomi</taxon>
        <taxon>Actinopterygii</taxon>
        <taxon>Neopterygii</taxon>
        <taxon>Teleostei</taxon>
        <taxon>Neoteleostei</taxon>
        <taxon>Acanthomorphata</taxon>
        <taxon>Eupercaria</taxon>
        <taxon>Tetraodontiformes</taxon>
        <taxon>Tetradontoidea</taxon>
        <taxon>Tetraodontidae</taxon>
        <taxon>Takifugu</taxon>
    </lineage>
</organism>